<accession>A0AAP0Q0C7</accession>
<gene>
    <name evidence="1" type="ORF">Syun_003585</name>
</gene>
<protein>
    <submittedName>
        <fullName evidence="1">Uncharacterized protein</fullName>
    </submittedName>
</protein>
<evidence type="ECO:0000313" key="1">
    <source>
        <dbReference type="EMBL" id="KAK9162683.1"/>
    </source>
</evidence>
<organism evidence="1 2">
    <name type="scientific">Stephania yunnanensis</name>
    <dbReference type="NCBI Taxonomy" id="152371"/>
    <lineage>
        <taxon>Eukaryota</taxon>
        <taxon>Viridiplantae</taxon>
        <taxon>Streptophyta</taxon>
        <taxon>Embryophyta</taxon>
        <taxon>Tracheophyta</taxon>
        <taxon>Spermatophyta</taxon>
        <taxon>Magnoliopsida</taxon>
        <taxon>Ranunculales</taxon>
        <taxon>Menispermaceae</taxon>
        <taxon>Menispermoideae</taxon>
        <taxon>Cissampelideae</taxon>
        <taxon>Stephania</taxon>
    </lineage>
</organism>
<name>A0AAP0Q0C7_9MAGN</name>
<evidence type="ECO:0000313" key="2">
    <source>
        <dbReference type="Proteomes" id="UP001420932"/>
    </source>
</evidence>
<dbReference type="Proteomes" id="UP001420932">
    <property type="component" value="Unassembled WGS sequence"/>
</dbReference>
<sequence>MKMLIMREIREAETRKGTRFESRADVGPKRGYSKDIHWICLVMSIESLKTRRVGASRCALLDF</sequence>
<comment type="caution">
    <text evidence="1">The sequence shown here is derived from an EMBL/GenBank/DDBJ whole genome shotgun (WGS) entry which is preliminary data.</text>
</comment>
<proteinExistence type="predicted"/>
<keyword evidence="2" id="KW-1185">Reference proteome</keyword>
<reference evidence="1 2" key="1">
    <citation type="submission" date="2024-01" db="EMBL/GenBank/DDBJ databases">
        <title>Genome assemblies of Stephania.</title>
        <authorList>
            <person name="Yang L."/>
        </authorList>
    </citation>
    <scope>NUCLEOTIDE SEQUENCE [LARGE SCALE GENOMIC DNA]</scope>
    <source>
        <strain evidence="1">YNDBR</strain>
        <tissue evidence="1">Leaf</tissue>
    </source>
</reference>
<dbReference type="AlphaFoldDB" id="A0AAP0Q0C7"/>
<dbReference type="EMBL" id="JBBNAF010000002">
    <property type="protein sequence ID" value="KAK9162683.1"/>
    <property type="molecule type" value="Genomic_DNA"/>
</dbReference>